<dbReference type="RefSeq" id="WP_136563263.1">
    <property type="nucleotide sequence ID" value="NZ_STGW01000007.1"/>
</dbReference>
<organism evidence="3 4">
    <name type="scientific">Nocardioides caeni</name>
    <dbReference type="NCBI Taxonomy" id="574700"/>
    <lineage>
        <taxon>Bacteria</taxon>
        <taxon>Bacillati</taxon>
        <taxon>Actinomycetota</taxon>
        <taxon>Actinomycetes</taxon>
        <taxon>Propionibacteriales</taxon>
        <taxon>Nocardioidaceae</taxon>
        <taxon>Nocardioides</taxon>
    </lineage>
</organism>
<dbReference type="GO" id="GO:0016887">
    <property type="term" value="F:ATP hydrolysis activity"/>
    <property type="evidence" value="ECO:0007669"/>
    <property type="project" value="InterPro"/>
</dbReference>
<dbReference type="InterPro" id="IPR050764">
    <property type="entry name" value="CbbQ/NirQ/NorQ/GpvN"/>
</dbReference>
<keyword evidence="4" id="KW-1185">Reference proteome</keyword>
<dbReference type="Pfam" id="PF17863">
    <property type="entry name" value="AAA_lid_2"/>
    <property type="match status" value="1"/>
</dbReference>
<dbReference type="GO" id="GO:0005524">
    <property type="term" value="F:ATP binding"/>
    <property type="evidence" value="ECO:0007669"/>
    <property type="project" value="InterPro"/>
</dbReference>
<evidence type="ECO:0000259" key="2">
    <source>
        <dbReference type="Pfam" id="PF17863"/>
    </source>
</evidence>
<feature type="domain" description="ChlI/MoxR AAA lid" evidence="2">
    <location>
        <begin position="267"/>
        <end position="331"/>
    </location>
</feature>
<dbReference type="EMBL" id="STGW01000007">
    <property type="protein sequence ID" value="THV12211.1"/>
    <property type="molecule type" value="Genomic_DNA"/>
</dbReference>
<evidence type="ECO:0000259" key="1">
    <source>
        <dbReference type="Pfam" id="PF07726"/>
    </source>
</evidence>
<protein>
    <submittedName>
        <fullName evidence="3">MoxR family ATPase</fullName>
    </submittedName>
</protein>
<dbReference type="Pfam" id="PF07726">
    <property type="entry name" value="AAA_3"/>
    <property type="match status" value="1"/>
</dbReference>
<dbReference type="InterPro" id="IPR011703">
    <property type="entry name" value="ATPase_AAA-3"/>
</dbReference>
<proteinExistence type="predicted"/>
<evidence type="ECO:0000313" key="3">
    <source>
        <dbReference type="EMBL" id="THV12211.1"/>
    </source>
</evidence>
<dbReference type="Gene3D" id="3.40.50.300">
    <property type="entry name" value="P-loop containing nucleotide triphosphate hydrolases"/>
    <property type="match status" value="1"/>
</dbReference>
<accession>A0A4S8N925</accession>
<gene>
    <name evidence="3" type="ORF">E9934_11980</name>
</gene>
<dbReference type="AlphaFoldDB" id="A0A4S8N925"/>
<comment type="caution">
    <text evidence="3">The sequence shown here is derived from an EMBL/GenBank/DDBJ whole genome shotgun (WGS) entry which is preliminary data.</text>
</comment>
<evidence type="ECO:0000313" key="4">
    <source>
        <dbReference type="Proteomes" id="UP000307087"/>
    </source>
</evidence>
<dbReference type="InterPro" id="IPR041628">
    <property type="entry name" value="ChlI/MoxR_AAA_lid"/>
</dbReference>
<dbReference type="SUPFAM" id="SSF52540">
    <property type="entry name" value="P-loop containing nucleoside triphosphate hydrolases"/>
    <property type="match status" value="1"/>
</dbReference>
<sequence>MTIRRHEVGQQAPLTADELARASERINRISEAFSSRVVGQHRVRTALLVTLLAEGHVLLASVPGLAKTLASSTLAQSVSARFTRIQCTPDLLPSDIIGTQVYDPRRHEFETQLGPVHANFVLLDEINRASAKTQSALLEAMQERQTSIAGQVHPLPDPFMVLATQNPIEEEGTYVLPHAQMDRFLLKEIVDYPSEDDELMVLERIDDGTLGQHMADVSPVATTSDVAELQELVRRVYVDPAIKRYVVSVIRATRNVGQLLGPELGNYVEIGASPRGSIAFFQAARAMAVVQGRHYVIPEDVRELRHSVLRHRIHLSFEALADRVRPETVIDAVFRAVPTP</sequence>
<name>A0A4S8N925_9ACTN</name>
<dbReference type="OrthoDB" id="9808397at2"/>
<feature type="domain" description="ATPase AAA-3" evidence="1">
    <location>
        <begin position="56"/>
        <end position="186"/>
    </location>
</feature>
<dbReference type="Gene3D" id="1.10.8.80">
    <property type="entry name" value="Magnesium chelatase subunit I, C-Terminal domain"/>
    <property type="match status" value="1"/>
</dbReference>
<dbReference type="PIRSF" id="PIRSF002849">
    <property type="entry name" value="AAA_ATPase_chaperone_MoxR_prd"/>
    <property type="match status" value="1"/>
</dbReference>
<dbReference type="PANTHER" id="PTHR42759:SF1">
    <property type="entry name" value="MAGNESIUM-CHELATASE SUBUNIT CHLD"/>
    <property type="match status" value="1"/>
</dbReference>
<dbReference type="InterPro" id="IPR027417">
    <property type="entry name" value="P-loop_NTPase"/>
</dbReference>
<dbReference type="PANTHER" id="PTHR42759">
    <property type="entry name" value="MOXR FAMILY PROTEIN"/>
    <property type="match status" value="1"/>
</dbReference>
<reference evidence="3 4" key="1">
    <citation type="journal article" date="2009" name="Int. J. Syst. Evol. Microbiol.">
        <title>Nocardioides caeni sp. nov., isolated from wastewater.</title>
        <authorList>
            <person name="Yoon J.H."/>
            <person name="Kang S.J."/>
            <person name="Park S."/>
            <person name="Kim W."/>
            <person name="Oh T.K."/>
        </authorList>
    </citation>
    <scope>NUCLEOTIDE SEQUENCE [LARGE SCALE GENOMIC DNA]</scope>
    <source>
        <strain evidence="3 4">DSM 23134</strain>
    </source>
</reference>
<dbReference type="Proteomes" id="UP000307087">
    <property type="component" value="Unassembled WGS sequence"/>
</dbReference>